<keyword evidence="2" id="KW-0472">Membrane</keyword>
<dbReference type="STRING" id="264251.FB00_08605"/>
<dbReference type="EMBL" id="JNBQ01000006">
    <property type="protein sequence ID" value="KLN35196.1"/>
    <property type="molecule type" value="Genomic_DNA"/>
</dbReference>
<evidence type="ECO:0000313" key="3">
    <source>
        <dbReference type="EMBL" id="KLN35196.1"/>
    </source>
</evidence>
<feature type="compositionally biased region" description="Basic and acidic residues" evidence="1">
    <location>
        <begin position="93"/>
        <end position="104"/>
    </location>
</feature>
<evidence type="ECO:0000256" key="1">
    <source>
        <dbReference type="SAM" id="MobiDB-lite"/>
    </source>
</evidence>
<reference evidence="3 4" key="1">
    <citation type="submission" date="2014-05" db="EMBL/GenBank/DDBJ databases">
        <title>Cellulosimicrobium funkei U11 genome.</title>
        <authorList>
            <person name="Hu C."/>
            <person name="Gong Y."/>
            <person name="Wan W."/>
            <person name="Jiang M."/>
        </authorList>
    </citation>
    <scope>NUCLEOTIDE SEQUENCE [LARGE SCALE GENOMIC DNA]</scope>
    <source>
        <strain evidence="3 4">U11</strain>
    </source>
</reference>
<organism evidence="3 4">
    <name type="scientific">Cellulosimicrobium funkei</name>
    <dbReference type="NCBI Taxonomy" id="264251"/>
    <lineage>
        <taxon>Bacteria</taxon>
        <taxon>Bacillati</taxon>
        <taxon>Actinomycetota</taxon>
        <taxon>Actinomycetes</taxon>
        <taxon>Micrococcales</taxon>
        <taxon>Promicromonosporaceae</taxon>
        <taxon>Cellulosimicrobium</taxon>
    </lineage>
</organism>
<gene>
    <name evidence="3" type="ORF">FB00_08605</name>
</gene>
<name>A0A0H2KNT1_9MICO</name>
<feature type="transmembrane region" description="Helical" evidence="2">
    <location>
        <begin position="6"/>
        <end position="22"/>
    </location>
</feature>
<feature type="region of interest" description="Disordered" evidence="1">
    <location>
        <begin position="216"/>
        <end position="305"/>
    </location>
</feature>
<evidence type="ECO:0000256" key="2">
    <source>
        <dbReference type="SAM" id="Phobius"/>
    </source>
</evidence>
<dbReference type="AlphaFoldDB" id="A0A0H2KNT1"/>
<accession>A0A0H2KNT1</accession>
<keyword evidence="2" id="KW-1133">Transmembrane helix</keyword>
<feature type="transmembrane region" description="Helical" evidence="2">
    <location>
        <begin position="170"/>
        <end position="187"/>
    </location>
</feature>
<keyword evidence="4" id="KW-1185">Reference proteome</keyword>
<dbReference type="PATRIC" id="fig|264251.5.peg.1750"/>
<feature type="compositionally biased region" description="Low complexity" evidence="1">
    <location>
        <begin position="258"/>
        <end position="273"/>
    </location>
</feature>
<dbReference type="RefSeq" id="WP_047232451.1">
    <property type="nucleotide sequence ID" value="NZ_JNBQ01000006.1"/>
</dbReference>
<feature type="transmembrane region" description="Helical" evidence="2">
    <location>
        <begin position="146"/>
        <end position="164"/>
    </location>
</feature>
<dbReference type="Proteomes" id="UP000035265">
    <property type="component" value="Unassembled WGS sequence"/>
</dbReference>
<evidence type="ECO:0000313" key="4">
    <source>
        <dbReference type="Proteomes" id="UP000035265"/>
    </source>
</evidence>
<feature type="compositionally biased region" description="Low complexity" evidence="1">
    <location>
        <begin position="224"/>
        <end position="235"/>
    </location>
</feature>
<comment type="caution">
    <text evidence="3">The sequence shown here is derived from an EMBL/GenBank/DDBJ whole genome shotgun (WGS) entry which is preliminary data.</text>
</comment>
<sequence length="422" mass="43676">MESASGIVALAVFLLWVGFYVPHRVRHRQQLLEARTGDRFSGSLRVLAVAGPGGGGIDRWDARLDGVTTVAAIASGPAGGGRPLLGGAGPQARSEDRTHEEEGTHAMGSTESASPSRGAPPRRQPVSEQSRLALLERRAAAARRRLTLTVVLLLASVAVWVVVALGYLPWWAGVVPTAFLGLMLVLGRRAVLAAQRSDAAWLAERRAAARAARGTVLGAPPAPRGARPRVTGRAVHGSQVSTQMIPRVTPQDLARANATAEALSGTSAASASSPRERVTASSTTAAEDSGSEEPATARGGSGATSVVVTETSVEATEVVEVEIVDEDHVPSGRAWDPVPVPPPTYTMKPTAPRREPAPLTDDDVVSPARAGAAPAPATGVEVVVDVPSGAPEPAVGDERKPSTETLGLDLNEILARRRAAGQ</sequence>
<feature type="region of interest" description="Disordered" evidence="1">
    <location>
        <begin position="81"/>
        <end position="129"/>
    </location>
</feature>
<protein>
    <submittedName>
        <fullName evidence="3">Uncharacterized protein</fullName>
    </submittedName>
</protein>
<proteinExistence type="predicted"/>
<feature type="region of interest" description="Disordered" evidence="1">
    <location>
        <begin position="387"/>
        <end position="407"/>
    </location>
</feature>
<keyword evidence="2" id="KW-0812">Transmembrane</keyword>